<reference evidence="2 3" key="1">
    <citation type="journal article" date="2018" name="Nat. Biotechnol.">
        <title>A standardized bacterial taxonomy based on genome phylogeny substantially revises the tree of life.</title>
        <authorList>
            <person name="Parks D.H."/>
            <person name="Chuvochina M."/>
            <person name="Waite D.W."/>
            <person name="Rinke C."/>
            <person name="Skarshewski A."/>
            <person name="Chaumeil P.A."/>
            <person name="Hugenholtz P."/>
        </authorList>
    </citation>
    <scope>NUCLEOTIDE SEQUENCE [LARGE SCALE GENOMIC DNA]</scope>
    <source>
        <strain evidence="2">UBA9375</strain>
    </source>
</reference>
<dbReference type="PANTHER" id="PTHR40396">
    <property type="entry name" value="ATPASE-LIKE PROTEIN"/>
    <property type="match status" value="1"/>
</dbReference>
<sequence>MSILYTCKREKIEEIMLIDFSVANFRSFGEEQSLSMIAGGKFKDHEHHCVSMPRTEKQILKTSVIYGANAAGKSNLVKAIDFVRDLVVFDVDPAKRIAVNQFRFTDTADQVASFDIRFLAEGRIYQYGFDLNISGIVAEWLVATNDSNREVEIFNRVGQEISLGNLKSFSDDGSTSASALIALKQLGARPNQLLLNKVVDLAPEKRGSLLHSACWWFTACLTVIEPSSHFGSLLTLLDSNKEFSEFAKQFLETIGTGIDALNVEQVEIDTDQMPKEIVEGLQQVGDSEAVFSLGPGSDMRLDTSDSKKMVRRNLMSGHRIGAKDYTLSFSDESDGTQRFMNLLPALFYLSNTCHVFVIDELDRSLHPLLSYQLLKFFTEACPGSGQQMIVTTHETHLLDQDLLRRDEIWFVEKDDSQQSKLTSLANMNVRKDMRIEKGYLHGRFGGVPFIGNTDRLMEFLRCEVGES</sequence>
<dbReference type="Gene3D" id="3.40.50.300">
    <property type="entry name" value="P-loop containing nucleotide triphosphate hydrolases"/>
    <property type="match status" value="2"/>
</dbReference>
<protein>
    <recommendedName>
        <fullName evidence="1">ATPase AAA-type core domain-containing protein</fullName>
    </recommendedName>
</protein>
<dbReference type="EMBL" id="DQAY01000115">
    <property type="protein sequence ID" value="HCO24981.1"/>
    <property type="molecule type" value="Genomic_DNA"/>
</dbReference>
<dbReference type="Pfam" id="PF13304">
    <property type="entry name" value="AAA_21"/>
    <property type="match status" value="2"/>
</dbReference>
<name>A0A3D3R7Z3_9PLAN</name>
<evidence type="ECO:0000259" key="1">
    <source>
        <dbReference type="Pfam" id="PF13304"/>
    </source>
</evidence>
<dbReference type="GO" id="GO:0016887">
    <property type="term" value="F:ATP hydrolysis activity"/>
    <property type="evidence" value="ECO:0007669"/>
    <property type="project" value="InterPro"/>
</dbReference>
<dbReference type="AlphaFoldDB" id="A0A3D3R7Z3"/>
<gene>
    <name evidence="2" type="ORF">DIT97_18875</name>
</gene>
<organism evidence="2 3">
    <name type="scientific">Gimesia maris</name>
    <dbReference type="NCBI Taxonomy" id="122"/>
    <lineage>
        <taxon>Bacteria</taxon>
        <taxon>Pseudomonadati</taxon>
        <taxon>Planctomycetota</taxon>
        <taxon>Planctomycetia</taxon>
        <taxon>Planctomycetales</taxon>
        <taxon>Planctomycetaceae</taxon>
        <taxon>Gimesia</taxon>
    </lineage>
</organism>
<dbReference type="InterPro" id="IPR027417">
    <property type="entry name" value="P-loop_NTPase"/>
</dbReference>
<comment type="caution">
    <text evidence="2">The sequence shown here is derived from an EMBL/GenBank/DDBJ whole genome shotgun (WGS) entry which is preliminary data.</text>
</comment>
<feature type="domain" description="ATPase AAA-type core" evidence="1">
    <location>
        <begin position="323"/>
        <end position="399"/>
    </location>
</feature>
<evidence type="ECO:0000313" key="2">
    <source>
        <dbReference type="EMBL" id="HCO24981.1"/>
    </source>
</evidence>
<dbReference type="InterPro" id="IPR003959">
    <property type="entry name" value="ATPase_AAA_core"/>
</dbReference>
<dbReference type="Proteomes" id="UP000263642">
    <property type="component" value="Unassembled WGS sequence"/>
</dbReference>
<evidence type="ECO:0000313" key="3">
    <source>
        <dbReference type="Proteomes" id="UP000263642"/>
    </source>
</evidence>
<accession>A0A3D3R7Z3</accession>
<dbReference type="SUPFAM" id="SSF52540">
    <property type="entry name" value="P-loop containing nucleoside triphosphate hydrolases"/>
    <property type="match status" value="1"/>
</dbReference>
<dbReference type="GO" id="GO:0005524">
    <property type="term" value="F:ATP binding"/>
    <property type="evidence" value="ECO:0007669"/>
    <property type="project" value="InterPro"/>
</dbReference>
<dbReference type="PANTHER" id="PTHR40396:SF1">
    <property type="entry name" value="ATPASE AAA-TYPE CORE DOMAIN-CONTAINING PROTEIN"/>
    <property type="match status" value="1"/>
</dbReference>
<feature type="domain" description="ATPase AAA-type core" evidence="1">
    <location>
        <begin position="64"/>
        <end position="158"/>
    </location>
</feature>
<proteinExistence type="predicted"/>